<dbReference type="EMBL" id="PNCJ01000005">
    <property type="protein sequence ID" value="TMP39671.1"/>
    <property type="molecule type" value="Genomic_DNA"/>
</dbReference>
<evidence type="ECO:0000256" key="2">
    <source>
        <dbReference type="ARBA" id="ARBA00023315"/>
    </source>
</evidence>
<reference evidence="4 5" key="1">
    <citation type="submission" date="2018-01" db="EMBL/GenBank/DDBJ databases">
        <authorList>
            <person name="Paulsen S."/>
            <person name="Gram L.K."/>
        </authorList>
    </citation>
    <scope>NUCLEOTIDE SEQUENCE [LARGE SCALE GENOMIC DNA]</scope>
    <source>
        <strain evidence="4 5">S2599</strain>
    </source>
</reference>
<dbReference type="AlphaFoldDB" id="A0A5S3X514"/>
<keyword evidence="2" id="KW-0012">Acyltransferase</keyword>
<evidence type="ECO:0000259" key="3">
    <source>
        <dbReference type="PROSITE" id="PS51186"/>
    </source>
</evidence>
<evidence type="ECO:0000313" key="4">
    <source>
        <dbReference type="EMBL" id="TMP39671.1"/>
    </source>
</evidence>
<organism evidence="4 5">
    <name type="scientific">Pseudoalteromonas rubra</name>
    <dbReference type="NCBI Taxonomy" id="43658"/>
    <lineage>
        <taxon>Bacteria</taxon>
        <taxon>Pseudomonadati</taxon>
        <taxon>Pseudomonadota</taxon>
        <taxon>Gammaproteobacteria</taxon>
        <taxon>Alteromonadales</taxon>
        <taxon>Pseudoalteromonadaceae</taxon>
        <taxon>Pseudoalteromonas</taxon>
    </lineage>
</organism>
<dbReference type="PROSITE" id="PS51186">
    <property type="entry name" value="GNAT"/>
    <property type="match status" value="1"/>
</dbReference>
<gene>
    <name evidence="4" type="ORF">CWB98_03535</name>
</gene>
<dbReference type="CDD" id="cd04301">
    <property type="entry name" value="NAT_SF"/>
    <property type="match status" value="1"/>
</dbReference>
<dbReference type="InterPro" id="IPR016181">
    <property type="entry name" value="Acyl_CoA_acyltransferase"/>
</dbReference>
<evidence type="ECO:0000313" key="5">
    <source>
        <dbReference type="Proteomes" id="UP000306719"/>
    </source>
</evidence>
<evidence type="ECO:0000256" key="1">
    <source>
        <dbReference type="ARBA" id="ARBA00022679"/>
    </source>
</evidence>
<dbReference type="SUPFAM" id="SSF55729">
    <property type="entry name" value="Acyl-CoA N-acyltransferases (Nat)"/>
    <property type="match status" value="1"/>
</dbReference>
<keyword evidence="1 4" id="KW-0808">Transferase</keyword>
<proteinExistence type="predicted"/>
<dbReference type="RefSeq" id="WP_138543561.1">
    <property type="nucleotide sequence ID" value="NZ_PNCJ01000005.1"/>
</dbReference>
<reference evidence="5" key="2">
    <citation type="submission" date="2019-06" db="EMBL/GenBank/DDBJ databases">
        <title>Co-occurence of chitin degradation, pigmentation and bioactivity in marine Pseudoalteromonas.</title>
        <authorList>
            <person name="Sonnenschein E.C."/>
            <person name="Bech P.K."/>
        </authorList>
    </citation>
    <scope>NUCLEOTIDE SEQUENCE [LARGE SCALE GENOMIC DNA]</scope>
    <source>
        <strain evidence="5">S2599</strain>
    </source>
</reference>
<dbReference type="Pfam" id="PF00583">
    <property type="entry name" value="Acetyltransf_1"/>
    <property type="match status" value="1"/>
</dbReference>
<comment type="caution">
    <text evidence="4">The sequence shown here is derived from an EMBL/GenBank/DDBJ whole genome shotgun (WGS) entry which is preliminary data.</text>
</comment>
<feature type="domain" description="N-acetyltransferase" evidence="3">
    <location>
        <begin position="29"/>
        <end position="170"/>
    </location>
</feature>
<dbReference type="PANTHER" id="PTHR43877">
    <property type="entry name" value="AMINOALKYLPHOSPHONATE N-ACETYLTRANSFERASE-RELATED-RELATED"/>
    <property type="match status" value="1"/>
</dbReference>
<dbReference type="Gene3D" id="3.40.630.30">
    <property type="match status" value="1"/>
</dbReference>
<dbReference type="InterPro" id="IPR000182">
    <property type="entry name" value="GNAT_dom"/>
</dbReference>
<dbReference type="GO" id="GO:0016747">
    <property type="term" value="F:acyltransferase activity, transferring groups other than amino-acyl groups"/>
    <property type="evidence" value="ECO:0007669"/>
    <property type="project" value="InterPro"/>
</dbReference>
<dbReference type="OrthoDB" id="143110at2"/>
<sequence length="170" mass="19530">MNKNNKYNYEIRHAKNQDCRSLALLASRVWLDTYARDEVKADCTEYANSTFTTDYFRALLERPDYRLLVSDQAGVLQGFVLVNLTAHYQSPDNGYEVEKLYIDKPFQGAGLGRALLNQVAQQFGKPMWLYTWTENAANQFYRRLGAQQIGTLSFEAFGSTINNNVYKISL</sequence>
<dbReference type="InterPro" id="IPR050832">
    <property type="entry name" value="Bact_Acetyltransf"/>
</dbReference>
<protein>
    <submittedName>
        <fullName evidence="4">N-acetyltransferase</fullName>
    </submittedName>
</protein>
<accession>A0A5S3X514</accession>
<name>A0A5S3X514_9GAMM</name>
<dbReference type="Proteomes" id="UP000306719">
    <property type="component" value="Unassembled WGS sequence"/>
</dbReference>